<dbReference type="AlphaFoldDB" id="A0A8X6GND8"/>
<dbReference type="OrthoDB" id="6437817at2759"/>
<evidence type="ECO:0000313" key="2">
    <source>
        <dbReference type="Proteomes" id="UP000887116"/>
    </source>
</evidence>
<accession>A0A8X6GND8</accession>
<keyword evidence="2" id="KW-1185">Reference proteome</keyword>
<gene>
    <name evidence="1" type="primary">AVEN_1226_1</name>
    <name evidence="1" type="ORF">TNCT_306821</name>
</gene>
<protein>
    <submittedName>
        <fullName evidence="1">Uncharacterized protein</fullName>
    </submittedName>
</protein>
<evidence type="ECO:0000313" key="1">
    <source>
        <dbReference type="EMBL" id="GFR05555.1"/>
    </source>
</evidence>
<organism evidence="1 2">
    <name type="scientific">Trichonephila clavata</name>
    <name type="common">Joro spider</name>
    <name type="synonym">Nephila clavata</name>
    <dbReference type="NCBI Taxonomy" id="2740835"/>
    <lineage>
        <taxon>Eukaryota</taxon>
        <taxon>Metazoa</taxon>
        <taxon>Ecdysozoa</taxon>
        <taxon>Arthropoda</taxon>
        <taxon>Chelicerata</taxon>
        <taxon>Arachnida</taxon>
        <taxon>Araneae</taxon>
        <taxon>Araneomorphae</taxon>
        <taxon>Entelegynae</taxon>
        <taxon>Araneoidea</taxon>
        <taxon>Nephilidae</taxon>
        <taxon>Trichonephila</taxon>
    </lineage>
</organism>
<dbReference type="Proteomes" id="UP000887116">
    <property type="component" value="Unassembled WGS sequence"/>
</dbReference>
<proteinExistence type="predicted"/>
<comment type="caution">
    <text evidence="1">The sequence shown here is derived from an EMBL/GenBank/DDBJ whole genome shotgun (WGS) entry which is preliminary data.</text>
</comment>
<feature type="non-terminal residue" evidence="1">
    <location>
        <position position="1"/>
    </location>
</feature>
<name>A0A8X6GND8_TRICU</name>
<sequence>IFHLFFKGLAFAPHEEIEDEIYFDDNADFGHISTVCYSSTPTSWNDECVQNAGPEIISKCIYAYGNIPRYKKYGRLHDLFKSDGNMTYLSEKNFTEICLKEIFDRCHYDAMFQIRMNSKQTVGVNLNPDFTKEFEVDTCGSETVFQVITQIKSCHQHDLLLPITSQQFYQSNDLACSLLADAAFCVEDHTAYSCIFNDRRLFKEMMQKLMAQLKEYSLQRLQYLEGAGVSNINNTMICLNCLDYYKAENCEEDFYQYILCLRNGSLHRKLYM</sequence>
<dbReference type="EMBL" id="BMAO01035721">
    <property type="protein sequence ID" value="GFR05555.1"/>
    <property type="molecule type" value="Genomic_DNA"/>
</dbReference>
<reference evidence="1" key="1">
    <citation type="submission" date="2020-07" db="EMBL/GenBank/DDBJ databases">
        <title>Multicomponent nature underlies the extraordinary mechanical properties of spider dragline silk.</title>
        <authorList>
            <person name="Kono N."/>
            <person name="Nakamura H."/>
            <person name="Mori M."/>
            <person name="Yoshida Y."/>
            <person name="Ohtoshi R."/>
            <person name="Malay A.D."/>
            <person name="Moran D.A.P."/>
            <person name="Tomita M."/>
            <person name="Numata K."/>
            <person name="Arakawa K."/>
        </authorList>
    </citation>
    <scope>NUCLEOTIDE SEQUENCE</scope>
</reference>